<evidence type="ECO:0000313" key="2">
    <source>
        <dbReference type="Proteomes" id="UP000072520"/>
    </source>
</evidence>
<name>A0AB34VE01_9GAMM</name>
<dbReference type="PROSITE" id="PS51257">
    <property type="entry name" value="PROKAR_LIPOPROTEIN"/>
    <property type="match status" value="1"/>
</dbReference>
<dbReference type="InterPro" id="IPR005590">
    <property type="entry name" value="DUF333"/>
</dbReference>
<protein>
    <submittedName>
        <fullName evidence="1">Hemolysin</fullName>
    </submittedName>
</protein>
<dbReference type="EMBL" id="LDSI01000018">
    <property type="protein sequence ID" value="KTS96503.1"/>
    <property type="molecule type" value="Genomic_DNA"/>
</dbReference>
<comment type="caution">
    <text evidence="1">The sequence shown here is derived from an EMBL/GenBank/DDBJ whole genome shotgun (WGS) entry which is preliminary data.</text>
</comment>
<organism evidence="1 2">
    <name type="scientific">Pantoea stewartii</name>
    <dbReference type="NCBI Taxonomy" id="66269"/>
    <lineage>
        <taxon>Bacteria</taxon>
        <taxon>Pseudomonadati</taxon>
        <taxon>Pseudomonadota</taxon>
        <taxon>Gammaproteobacteria</taxon>
        <taxon>Enterobacterales</taxon>
        <taxon>Erwiniaceae</taxon>
        <taxon>Pantoea</taxon>
    </lineage>
</organism>
<reference evidence="1 2" key="1">
    <citation type="journal article" date="2016" name="Front. Microbiol.">
        <title>Genomic Resource of Rice Seed Associated Bacteria.</title>
        <authorList>
            <person name="Midha S."/>
            <person name="Bansal K."/>
            <person name="Sharma S."/>
            <person name="Kumar N."/>
            <person name="Patil P.P."/>
            <person name="Chaudhry V."/>
            <person name="Patil P.B."/>
        </authorList>
    </citation>
    <scope>NUCLEOTIDE SEQUENCE [LARGE SCALE GENOMIC DNA]</scope>
    <source>
        <strain evidence="1 2">RSA13</strain>
    </source>
</reference>
<sequence>MRQFLLVLTSILVVGCAPDHRTRTSGLANPASQHCLAVGGKSDIVKTPTGEVGYCILPSGEHIEEWTLYRRDESKG</sequence>
<accession>A0AB34VE01</accession>
<proteinExistence type="predicted"/>
<dbReference type="Proteomes" id="UP000072520">
    <property type="component" value="Unassembled WGS sequence"/>
</dbReference>
<evidence type="ECO:0000313" key="1">
    <source>
        <dbReference type="EMBL" id="KTS96503.1"/>
    </source>
</evidence>
<dbReference type="Pfam" id="PF03891">
    <property type="entry name" value="DUF333"/>
    <property type="match status" value="1"/>
</dbReference>
<dbReference type="AlphaFoldDB" id="A0AB34VE01"/>
<gene>
    <name evidence="1" type="ORF">RSA13_12755</name>
</gene>